<sequence length="365" mass="41887">MIKPRRLKRGDKVAIVSLSKGLLGEEFVEHNLILGKKRLEDCGLDVVFMPHALKGIDFVDRHPEKRAEDLIQAFEDNSIKGIICAIGGDDTYRTLPYLMENDKFKDLVKTKPKLFTGFSDSTINHLMFYHLGLTTYYGMAFIPDLGEISDSMLPYTENYFSYYFEESPLYEVIKPSEVWYDERLDFSKKALGQQRISHVETKGYEWLQGKSVFEGELLGGCIDSLYDMLTPFTHSDEPKVIERYGIFPDLTTWQGKILFNETSEVKESPETVEKMLGVLKDKGIFDVVNGVIFGKPQDEVFYEEYKQSLVKVVDNEELPVVCNVNFGHATPRCVLPYGVRVQVDSEKQEIRLLESAFYEEDNHGN</sequence>
<dbReference type="InterPro" id="IPR027461">
    <property type="entry name" value="Carboxypeptidase_A_C_sf"/>
</dbReference>
<dbReference type="RefSeq" id="WP_079345794.1">
    <property type="nucleotide sequence ID" value="NZ_MVAB01000001.1"/>
</dbReference>
<dbReference type="Proteomes" id="UP000189970">
    <property type="component" value="Unassembled WGS sequence"/>
</dbReference>
<dbReference type="Pfam" id="PF02016">
    <property type="entry name" value="Peptidase_S66"/>
    <property type="match status" value="1"/>
</dbReference>
<comment type="similarity">
    <text evidence="1">Belongs to the peptidase S66 family.</text>
</comment>
<name>A0A1V4DFT8_9ENTE</name>
<dbReference type="Pfam" id="PF17676">
    <property type="entry name" value="Peptidase_S66C"/>
    <property type="match status" value="1"/>
</dbReference>
<evidence type="ECO:0000256" key="1">
    <source>
        <dbReference type="ARBA" id="ARBA00010233"/>
    </source>
</evidence>
<dbReference type="EMBL" id="MVAB01000001">
    <property type="protein sequence ID" value="OPF87352.1"/>
    <property type="molecule type" value="Genomic_DNA"/>
</dbReference>
<dbReference type="Gene3D" id="3.40.50.10740">
    <property type="entry name" value="Class I glutamine amidotransferase-like"/>
    <property type="match status" value="1"/>
</dbReference>
<keyword evidence="5" id="KW-0645">Protease</keyword>
<dbReference type="InterPro" id="IPR029062">
    <property type="entry name" value="Class_I_gatase-like"/>
</dbReference>
<evidence type="ECO:0000259" key="3">
    <source>
        <dbReference type="Pfam" id="PF02016"/>
    </source>
</evidence>
<comment type="caution">
    <text evidence="5">The sequence shown here is derived from an EMBL/GenBank/DDBJ whole genome shotgun (WGS) entry which is preliminary data.</text>
</comment>
<dbReference type="CDD" id="cd07062">
    <property type="entry name" value="Peptidase_S66_mccF_like"/>
    <property type="match status" value="1"/>
</dbReference>
<evidence type="ECO:0000313" key="6">
    <source>
        <dbReference type="Proteomes" id="UP000189970"/>
    </source>
</evidence>
<accession>A0A1V4DFT8</accession>
<reference evidence="5 6" key="1">
    <citation type="submission" date="2017-02" db="EMBL/GenBank/DDBJ databases">
        <title>Vagococcus cremeus sp. nov., isolated from the small intestine of a marten, Martes flavigula.</title>
        <authorList>
            <person name="Tak E.J."/>
            <person name="Bae J.-W."/>
        </authorList>
    </citation>
    <scope>NUCLEOTIDE SEQUENCE [LARGE SCALE GENOMIC DNA]</scope>
    <source>
        <strain evidence="5 6">D7T301</strain>
    </source>
</reference>
<dbReference type="SUPFAM" id="SSF141986">
    <property type="entry name" value="LD-carboxypeptidase A C-terminal domain-like"/>
    <property type="match status" value="1"/>
</dbReference>
<keyword evidence="6" id="KW-1185">Reference proteome</keyword>
<dbReference type="PANTHER" id="PTHR30237:SF4">
    <property type="entry name" value="LD-CARBOXYPEPTIDASE C-TERMINAL DOMAIN-CONTAINING PROTEIN"/>
    <property type="match status" value="1"/>
</dbReference>
<dbReference type="GO" id="GO:0004180">
    <property type="term" value="F:carboxypeptidase activity"/>
    <property type="evidence" value="ECO:0007669"/>
    <property type="project" value="UniProtKB-KW"/>
</dbReference>
<feature type="domain" description="LD-carboxypeptidase N-terminal" evidence="3">
    <location>
        <begin position="13"/>
        <end position="138"/>
    </location>
</feature>
<protein>
    <submittedName>
        <fullName evidence="5">Carboxypeptidase</fullName>
    </submittedName>
</protein>
<dbReference type="SUPFAM" id="SSF52317">
    <property type="entry name" value="Class I glutamine amidotransferase-like"/>
    <property type="match status" value="1"/>
</dbReference>
<evidence type="ECO:0000256" key="2">
    <source>
        <dbReference type="ARBA" id="ARBA00022801"/>
    </source>
</evidence>
<dbReference type="Gene3D" id="3.50.30.60">
    <property type="entry name" value="LD-carboxypeptidase A C-terminal domain-like"/>
    <property type="match status" value="1"/>
</dbReference>
<organism evidence="5 6">
    <name type="scientific">Vagococcus martis</name>
    <dbReference type="NCBI Taxonomy" id="1768210"/>
    <lineage>
        <taxon>Bacteria</taxon>
        <taxon>Bacillati</taxon>
        <taxon>Bacillota</taxon>
        <taxon>Bacilli</taxon>
        <taxon>Lactobacillales</taxon>
        <taxon>Enterococcaceae</taxon>
        <taxon>Vagococcus</taxon>
    </lineage>
</organism>
<dbReference type="AlphaFoldDB" id="A0A1V4DFT8"/>
<evidence type="ECO:0000313" key="5">
    <source>
        <dbReference type="EMBL" id="OPF87352.1"/>
    </source>
</evidence>
<dbReference type="PIRSF" id="PIRSF028757">
    <property type="entry name" value="LD-carboxypeptidase"/>
    <property type="match status" value="1"/>
</dbReference>
<feature type="domain" description="LD-carboxypeptidase C-terminal" evidence="4">
    <location>
        <begin position="214"/>
        <end position="343"/>
    </location>
</feature>
<gene>
    <name evidence="5" type="ORF">BW731_03585</name>
</gene>
<evidence type="ECO:0000259" key="4">
    <source>
        <dbReference type="Pfam" id="PF17676"/>
    </source>
</evidence>
<proteinExistence type="inferred from homology"/>
<dbReference type="InterPro" id="IPR027478">
    <property type="entry name" value="LdcA_N"/>
</dbReference>
<dbReference type="InterPro" id="IPR040449">
    <property type="entry name" value="Peptidase_S66_N"/>
</dbReference>
<dbReference type="PANTHER" id="PTHR30237">
    <property type="entry name" value="MURAMOYLTETRAPEPTIDE CARBOXYPEPTIDASE"/>
    <property type="match status" value="1"/>
</dbReference>
<keyword evidence="2" id="KW-0378">Hydrolase</keyword>
<keyword evidence="5" id="KW-0121">Carboxypeptidase</keyword>
<dbReference type="InterPro" id="IPR003507">
    <property type="entry name" value="S66_fam"/>
</dbReference>
<dbReference type="InterPro" id="IPR040921">
    <property type="entry name" value="Peptidase_S66C"/>
</dbReference>